<feature type="binding site" evidence="4 6">
    <location>
        <position position="135"/>
    </location>
    <ligand>
        <name>substrate</name>
    </ligand>
</feature>
<dbReference type="Gene3D" id="2.40.37.10">
    <property type="entry name" value="Lyase, Ornithine Decarboxylase, Chain A, domain 1"/>
    <property type="match status" value="1"/>
</dbReference>
<dbReference type="SUPFAM" id="SSF50621">
    <property type="entry name" value="Alanine racemase C-terminal domain-like"/>
    <property type="match status" value="1"/>
</dbReference>
<dbReference type="EMBL" id="AP023418">
    <property type="protein sequence ID" value="BCK80807.1"/>
    <property type="molecule type" value="Genomic_DNA"/>
</dbReference>
<dbReference type="PANTHER" id="PTHR30511">
    <property type="entry name" value="ALANINE RACEMASE"/>
    <property type="match status" value="1"/>
</dbReference>
<feature type="active site" description="Proton acceptor; specific for D-alanine" evidence="4">
    <location>
        <position position="37"/>
    </location>
</feature>
<dbReference type="RefSeq" id="WP_213541667.1">
    <property type="nucleotide sequence ID" value="NZ_AP023418.1"/>
</dbReference>
<dbReference type="PRINTS" id="PR00992">
    <property type="entry name" value="ALARACEMASE"/>
</dbReference>
<evidence type="ECO:0000256" key="5">
    <source>
        <dbReference type="PIRSR" id="PIRSR600821-50"/>
    </source>
</evidence>
<dbReference type="GO" id="GO:0030632">
    <property type="term" value="P:D-alanine biosynthetic process"/>
    <property type="evidence" value="ECO:0007669"/>
    <property type="project" value="UniProtKB-UniRule"/>
</dbReference>
<comment type="cofactor">
    <cofactor evidence="1 4 5">
        <name>pyridoxal 5'-phosphate</name>
        <dbReference type="ChEBI" id="CHEBI:597326"/>
    </cofactor>
</comment>
<evidence type="ECO:0000313" key="9">
    <source>
        <dbReference type="Proteomes" id="UP000681035"/>
    </source>
</evidence>
<organism evidence="8 9">
    <name type="scientific">Vescimonas coprocola</name>
    <dbReference type="NCBI Taxonomy" id="2714355"/>
    <lineage>
        <taxon>Bacteria</taxon>
        <taxon>Bacillati</taxon>
        <taxon>Bacillota</taxon>
        <taxon>Clostridia</taxon>
        <taxon>Eubacteriales</taxon>
        <taxon>Oscillospiraceae</taxon>
        <taxon>Vescimonas</taxon>
    </lineage>
</organism>
<evidence type="ECO:0000256" key="2">
    <source>
        <dbReference type="ARBA" id="ARBA00022898"/>
    </source>
</evidence>
<comment type="pathway">
    <text evidence="4">Amino-acid biosynthesis; D-alanine biosynthesis; D-alanine from L-alanine: step 1/1.</text>
</comment>
<dbReference type="GO" id="GO:0030170">
    <property type="term" value="F:pyridoxal phosphate binding"/>
    <property type="evidence" value="ECO:0007669"/>
    <property type="project" value="UniProtKB-UniRule"/>
</dbReference>
<evidence type="ECO:0000259" key="7">
    <source>
        <dbReference type="SMART" id="SM01005"/>
    </source>
</evidence>
<dbReference type="InterPro" id="IPR001608">
    <property type="entry name" value="Ala_racemase_N"/>
</dbReference>
<dbReference type="Proteomes" id="UP000681035">
    <property type="component" value="Chromosome"/>
</dbReference>
<dbReference type="AlphaFoldDB" id="A0A810Q3I7"/>
<dbReference type="EC" id="5.1.1.1" evidence="4"/>
<evidence type="ECO:0000256" key="6">
    <source>
        <dbReference type="PIRSR" id="PIRSR600821-52"/>
    </source>
</evidence>
<dbReference type="SMART" id="SM01005">
    <property type="entry name" value="Ala_racemase_C"/>
    <property type="match status" value="1"/>
</dbReference>
<evidence type="ECO:0000256" key="1">
    <source>
        <dbReference type="ARBA" id="ARBA00001933"/>
    </source>
</evidence>
<proteinExistence type="inferred from homology"/>
<dbReference type="SUPFAM" id="SSF51419">
    <property type="entry name" value="PLP-binding barrel"/>
    <property type="match status" value="1"/>
</dbReference>
<dbReference type="KEGG" id="vcop:MM50RIKEN_05700"/>
<evidence type="ECO:0000313" key="8">
    <source>
        <dbReference type="EMBL" id="BCK80807.1"/>
    </source>
</evidence>
<evidence type="ECO:0000256" key="4">
    <source>
        <dbReference type="HAMAP-Rule" id="MF_01201"/>
    </source>
</evidence>
<feature type="modified residue" description="N6-(pyridoxal phosphate)lysine" evidence="4 5">
    <location>
        <position position="37"/>
    </location>
</feature>
<dbReference type="InterPro" id="IPR020622">
    <property type="entry name" value="Ala_racemase_pyridoxalP-BS"/>
</dbReference>
<dbReference type="Pfam" id="PF01168">
    <property type="entry name" value="Ala_racemase_N"/>
    <property type="match status" value="1"/>
</dbReference>
<dbReference type="HAMAP" id="MF_01201">
    <property type="entry name" value="Ala_racemase"/>
    <property type="match status" value="1"/>
</dbReference>
<reference evidence="8" key="1">
    <citation type="submission" date="2020-09" db="EMBL/GenBank/DDBJ databases">
        <title>New species isolated from human feces.</title>
        <authorList>
            <person name="Kitahara M."/>
            <person name="Shigeno Y."/>
            <person name="Shime M."/>
            <person name="Matsumoto Y."/>
            <person name="Nakamura S."/>
            <person name="Motooka D."/>
            <person name="Fukuoka S."/>
            <person name="Nishikawa H."/>
            <person name="Benno Y."/>
        </authorList>
    </citation>
    <scope>NUCLEOTIDE SEQUENCE</scope>
    <source>
        <strain evidence="8">MM50</strain>
    </source>
</reference>
<dbReference type="InterPro" id="IPR029066">
    <property type="entry name" value="PLP-binding_barrel"/>
</dbReference>
<dbReference type="CDD" id="cd00430">
    <property type="entry name" value="PLPDE_III_AR"/>
    <property type="match status" value="1"/>
</dbReference>
<dbReference type="NCBIfam" id="TIGR00492">
    <property type="entry name" value="alr"/>
    <property type="match status" value="1"/>
</dbReference>
<feature type="binding site" evidence="4 6">
    <location>
        <position position="318"/>
    </location>
    <ligand>
        <name>substrate</name>
    </ligand>
</feature>
<protein>
    <recommendedName>
        <fullName evidence="4">Alanine racemase</fullName>
        <ecNumber evidence="4">5.1.1.1</ecNumber>
    </recommendedName>
</protein>
<dbReference type="InterPro" id="IPR009006">
    <property type="entry name" value="Ala_racemase/Decarboxylase_C"/>
</dbReference>
<gene>
    <name evidence="8" type="primary">alr1</name>
    <name evidence="8" type="ORF">MM50RIKEN_05700</name>
</gene>
<name>A0A810Q3I7_9FIRM</name>
<dbReference type="InterPro" id="IPR011079">
    <property type="entry name" value="Ala_racemase_C"/>
</dbReference>
<comment type="function">
    <text evidence="4">Catalyzes the interconversion of L-alanine and D-alanine. May also act on other amino acids.</text>
</comment>
<keyword evidence="3 4" id="KW-0413">Isomerase</keyword>
<dbReference type="GO" id="GO:0008784">
    <property type="term" value="F:alanine racemase activity"/>
    <property type="evidence" value="ECO:0007669"/>
    <property type="project" value="UniProtKB-UniRule"/>
</dbReference>
<dbReference type="PANTHER" id="PTHR30511:SF0">
    <property type="entry name" value="ALANINE RACEMASE, CATABOLIC-RELATED"/>
    <property type="match status" value="1"/>
</dbReference>
<comment type="catalytic activity">
    <reaction evidence="4">
        <text>L-alanine = D-alanine</text>
        <dbReference type="Rhea" id="RHEA:20249"/>
        <dbReference type="ChEBI" id="CHEBI:57416"/>
        <dbReference type="ChEBI" id="CHEBI:57972"/>
        <dbReference type="EC" id="5.1.1.1"/>
    </reaction>
</comment>
<dbReference type="Gene3D" id="3.20.20.10">
    <property type="entry name" value="Alanine racemase"/>
    <property type="match status" value="1"/>
</dbReference>
<keyword evidence="2 4" id="KW-0663">Pyridoxal phosphate</keyword>
<dbReference type="PROSITE" id="PS00395">
    <property type="entry name" value="ALANINE_RACEMASE"/>
    <property type="match status" value="1"/>
</dbReference>
<keyword evidence="9" id="KW-1185">Reference proteome</keyword>
<dbReference type="Pfam" id="PF00842">
    <property type="entry name" value="Ala_racemase_C"/>
    <property type="match status" value="1"/>
</dbReference>
<dbReference type="InterPro" id="IPR000821">
    <property type="entry name" value="Ala_racemase"/>
</dbReference>
<dbReference type="GO" id="GO:0009252">
    <property type="term" value="P:peptidoglycan biosynthetic process"/>
    <property type="evidence" value="ECO:0007669"/>
    <property type="project" value="TreeGrafter"/>
</dbReference>
<dbReference type="UniPathway" id="UPA00042">
    <property type="reaction ID" value="UER00497"/>
</dbReference>
<evidence type="ECO:0000256" key="3">
    <source>
        <dbReference type="ARBA" id="ARBA00023235"/>
    </source>
</evidence>
<sequence length="387" mass="42876">MESTLRRTWAEIDLDALAHNYQTLRRRTGTRFVGVVKADAYGHGSVQVSRVLEELGADYLAVSSLDEAMELRAGGITMPILILGHTPPERVEELLRYHITQAVTCEAKALEYSAEAVRCGGTLKIHIKVDTGMSRLGFLCGGDHFETGVAGICAACTLPGLEAEGIFTHFAVSDEADTESDAYTREQFDLFCRVIGAVEQRLGRRFPLRHCANTGAVARWPETYLDMVRPGLLLYGCGEFAGQLGLRPVMTLKTTVSTIKVYEPGTSVSYGRRFVTDRTTRMGVVPYGYADGFFRCLSDRWQMMTAEGPAPQRGRICMDMCMIDLTDRPSVDVGDEVEIFGPDNSVNDMAEQAGTIPYELTCAVSKRVPRIYLRQGQEIARELLLRF</sequence>
<dbReference type="GO" id="GO:0005829">
    <property type="term" value="C:cytosol"/>
    <property type="evidence" value="ECO:0007669"/>
    <property type="project" value="TreeGrafter"/>
</dbReference>
<feature type="domain" description="Alanine racemase C-terminal" evidence="7">
    <location>
        <begin position="249"/>
        <end position="373"/>
    </location>
</feature>
<accession>A0A810Q3I7</accession>
<dbReference type="FunFam" id="3.20.20.10:FF:000002">
    <property type="entry name" value="Alanine racemase"/>
    <property type="match status" value="1"/>
</dbReference>
<comment type="similarity">
    <text evidence="4">Belongs to the alanine racemase family.</text>
</comment>
<feature type="active site" description="Proton acceptor; specific for L-alanine" evidence="4">
    <location>
        <position position="270"/>
    </location>
</feature>